<accession>A0AAV5NNB7</accession>
<keyword evidence="1" id="KW-1133">Transmembrane helix</keyword>
<dbReference type="EMBL" id="BSNX01000007">
    <property type="protein sequence ID" value="GLQ71477.1"/>
    <property type="molecule type" value="Genomic_DNA"/>
</dbReference>
<reference evidence="3" key="1">
    <citation type="journal article" date="2019" name="Int. J. Syst. Evol. Microbiol.">
        <title>The Global Catalogue of Microorganisms (GCM) 10K type strain sequencing project: providing services to taxonomists for standard genome sequencing and annotation.</title>
        <authorList>
            <consortium name="The Broad Institute Genomics Platform"/>
            <consortium name="The Broad Institute Genome Sequencing Center for Infectious Disease"/>
            <person name="Wu L."/>
            <person name="Ma J."/>
        </authorList>
    </citation>
    <scope>NUCLEOTIDE SEQUENCE [LARGE SCALE GENOMIC DNA]</scope>
    <source>
        <strain evidence="3">NBRC 15640</strain>
    </source>
</reference>
<name>A0AAV5NNB7_9VIBR</name>
<protein>
    <recommendedName>
        <fullName evidence="4">DUF2850 domain-containing protein</fullName>
    </recommendedName>
</protein>
<evidence type="ECO:0000313" key="3">
    <source>
        <dbReference type="Proteomes" id="UP001156690"/>
    </source>
</evidence>
<evidence type="ECO:0000256" key="1">
    <source>
        <dbReference type="SAM" id="Phobius"/>
    </source>
</evidence>
<proteinExistence type="predicted"/>
<evidence type="ECO:0000313" key="2">
    <source>
        <dbReference type="EMBL" id="GLQ71477.1"/>
    </source>
</evidence>
<evidence type="ECO:0008006" key="4">
    <source>
        <dbReference type="Google" id="ProtNLM"/>
    </source>
</evidence>
<keyword evidence="1" id="KW-0472">Membrane</keyword>
<dbReference type="Proteomes" id="UP001156690">
    <property type="component" value="Unassembled WGS sequence"/>
</dbReference>
<dbReference type="RefSeq" id="WP_126607894.1">
    <property type="nucleotide sequence ID" value="NZ_AP025149.1"/>
</dbReference>
<organism evidence="2 3">
    <name type="scientific">Vibrio penaeicida</name>
    <dbReference type="NCBI Taxonomy" id="104609"/>
    <lineage>
        <taxon>Bacteria</taxon>
        <taxon>Pseudomonadati</taxon>
        <taxon>Pseudomonadota</taxon>
        <taxon>Gammaproteobacteria</taxon>
        <taxon>Vibrionales</taxon>
        <taxon>Vibrionaceae</taxon>
        <taxon>Vibrio</taxon>
    </lineage>
</organism>
<keyword evidence="1" id="KW-0812">Transmembrane</keyword>
<feature type="transmembrane region" description="Helical" evidence="1">
    <location>
        <begin position="20"/>
        <end position="42"/>
    </location>
</feature>
<comment type="caution">
    <text evidence="2">The sequence shown here is derived from an EMBL/GenBank/DDBJ whole genome shotgun (WGS) entry which is preliminary data.</text>
</comment>
<keyword evidence="3" id="KW-1185">Reference proteome</keyword>
<dbReference type="InterPro" id="IPR021271">
    <property type="entry name" value="DUF2850"/>
</dbReference>
<sequence length="144" mass="16455">MSGEVSKVLRGNSRRDVSYYVRAILLVVTVAICTGVTLYHVLGEYNAKQQDLKKNIYGHWVEQHVAPYMSDSYTIKPEGIYRDGRMLTSKFSFNGAELEFESGGVEHEFIVISESFNRMRRLRPEHYESIFLNTTPPAVLNSSN</sequence>
<dbReference type="AlphaFoldDB" id="A0AAV5NNB7"/>
<dbReference type="Pfam" id="PF11012">
    <property type="entry name" value="DUF2850"/>
    <property type="match status" value="1"/>
</dbReference>
<gene>
    <name evidence="2" type="ORF">GCM10007932_08370</name>
</gene>